<evidence type="ECO:0000313" key="1">
    <source>
        <dbReference type="EMBL" id="MBB6347821.1"/>
    </source>
</evidence>
<accession>A0A7X0C545</accession>
<reference evidence="1 2" key="1">
    <citation type="submission" date="2020-08" db="EMBL/GenBank/DDBJ databases">
        <title>Sequencing the genomes of 1000 actinobacteria strains.</title>
        <authorList>
            <person name="Klenk H.-P."/>
        </authorList>
    </citation>
    <scope>NUCLEOTIDE SEQUENCE [LARGE SCALE GENOMIC DNA]</scope>
    <source>
        <strain evidence="1 2">DSM 45913</strain>
    </source>
</reference>
<name>A0A7X0C545_9ACTN</name>
<dbReference type="Proteomes" id="UP000583800">
    <property type="component" value="Unassembled WGS sequence"/>
</dbReference>
<proteinExistence type="predicted"/>
<protein>
    <submittedName>
        <fullName evidence="1">Uncharacterized protein</fullName>
    </submittedName>
</protein>
<dbReference type="EMBL" id="JACHJB010000002">
    <property type="protein sequence ID" value="MBB6347821.1"/>
    <property type="molecule type" value="Genomic_DNA"/>
</dbReference>
<keyword evidence="2" id="KW-1185">Reference proteome</keyword>
<organism evidence="1 2">
    <name type="scientific">Nonomuraea muscovyensis</name>
    <dbReference type="NCBI Taxonomy" id="1124761"/>
    <lineage>
        <taxon>Bacteria</taxon>
        <taxon>Bacillati</taxon>
        <taxon>Actinomycetota</taxon>
        <taxon>Actinomycetes</taxon>
        <taxon>Streptosporangiales</taxon>
        <taxon>Streptosporangiaceae</taxon>
        <taxon>Nonomuraea</taxon>
    </lineage>
</organism>
<sequence>MPIYGRPNPAWLERERSIQAETRKEALRLKQR</sequence>
<comment type="caution">
    <text evidence="1">The sequence shown here is derived from an EMBL/GenBank/DDBJ whole genome shotgun (WGS) entry which is preliminary data.</text>
</comment>
<gene>
    <name evidence="1" type="ORF">FHU36_004366</name>
</gene>
<evidence type="ECO:0000313" key="2">
    <source>
        <dbReference type="Proteomes" id="UP000583800"/>
    </source>
</evidence>
<dbReference type="AlphaFoldDB" id="A0A7X0C545"/>